<feature type="signal peptide" evidence="2">
    <location>
        <begin position="1"/>
        <end position="24"/>
    </location>
</feature>
<comment type="caution">
    <text evidence="4">The sequence shown here is derived from an EMBL/GenBank/DDBJ whole genome shotgun (WGS) entry which is preliminary data.</text>
</comment>
<reference evidence="5" key="1">
    <citation type="submission" date="2016-05" db="EMBL/GenBank/DDBJ databases">
        <title>Paenibacillus oryzae. sp. nov., isolated from the rice root.</title>
        <authorList>
            <person name="Zhang J."/>
            <person name="Zhang X."/>
        </authorList>
    </citation>
    <scope>NUCLEOTIDE SEQUENCE [LARGE SCALE GENOMIC DNA]</scope>
    <source>
        <strain evidence="5">KCTC13222</strain>
    </source>
</reference>
<evidence type="ECO:0000313" key="5">
    <source>
        <dbReference type="Proteomes" id="UP000093309"/>
    </source>
</evidence>
<name>A0A1C0ZYF6_9BACL</name>
<dbReference type="EMBL" id="LYPC01000025">
    <property type="protein sequence ID" value="OCT13136.1"/>
    <property type="molecule type" value="Genomic_DNA"/>
</dbReference>
<keyword evidence="5" id="KW-1185">Reference proteome</keyword>
<evidence type="ECO:0000313" key="4">
    <source>
        <dbReference type="EMBL" id="OCT13136.1"/>
    </source>
</evidence>
<dbReference type="Gene3D" id="2.60.40.1220">
    <property type="match status" value="1"/>
</dbReference>
<sequence>MKKTFKVLATATLAFSMFASVAMADTTTTTTTTDATTTATTTAAVKTSKDFTDLAGLDATMAAKVDALLAKGYMEGKTDTTFDITGNMTRAEAAKLVAKVLGLTVGTETTSTFADVDGTDASIAWSIPFIEAAKKAGIIDGITDTTFAPKDNVTIGQLATMFVKGLGKAADVKTTSPWYQGYMDVAKANGVDLGTDGSVAATRADLVSGSYAADVAFNASKAVTLSGVKASGAKKLEVTFNRAVDTTKAVFAVARGTNAVTTSDITWNTDKTVATINTSAKLFAGDYTVSVTGLSDKALTSTTTATDEKATKITIGSDKAALVDATNMSVKVSYKVLNQYGEDITSITDLQTSSSGGRVDLGSSTATITSTTTAFTLGQTVVLTLVQPDAGISATASLTVSPTAQVANVSVTKLYNAAGSTLSADSDFSSYELVVNAVDQYGNAVTDPRLLEGQVLVSVSNTLVASVDGLSNNKTTAWTTDTIDGANVPVLKLVAGTNVTPSAGTSVVTFISSSTGASTSFTVNVADGVIADSINFGSIDNVVAANDGTLNIPVTITDKNGNEITDLNVLNNATKGVKIGNSATGFTKVDGKVVYQYTVPTTAQTVVLTAITANNKVASKTITVKDAAVPTVITGFTSDVNTNILNKIDTTPGKQTIQPSYLVVQDQYGRTMDSNTFVGTLGATPSGLQPTPYHVVVTEGNTATTSPIALEGASPTGVVTLTSATGTVADAVYKGTESLTVSLEKYDTTAMAFKPVNGSDFTTTLRSVDKSELSSYTVDDIADVYAPTSAISAYQKAITVSGVTADGKKVAIPAGMYTASVSAGSITGGTFKAVSATPVVNPGDIDFTNVGAPTSTSKAITLTVTVNDTGDVITKTFNAVTAAPSVKTLKVLNANGTAVTNLELSRNTIGGTFNLGTIAAQLDALDQYGVEYKLGTGIDANGLITFADHTTTTPSMTISKLVDGNTSNTDVPSIVNNGTSTAAINNVNVGDTFTVTVGTTTVLVSIVQ</sequence>
<dbReference type="SUPFAM" id="SSF49373">
    <property type="entry name" value="Invasin/intimin cell-adhesion fragments"/>
    <property type="match status" value="1"/>
</dbReference>
<accession>A0A1C0ZYF6</accession>
<organism evidence="4 5">
    <name type="scientific">Paenibacillus pectinilyticus</name>
    <dbReference type="NCBI Taxonomy" id="512399"/>
    <lineage>
        <taxon>Bacteria</taxon>
        <taxon>Bacillati</taxon>
        <taxon>Bacillota</taxon>
        <taxon>Bacilli</taxon>
        <taxon>Bacillales</taxon>
        <taxon>Paenibacillaceae</taxon>
        <taxon>Paenibacillus</taxon>
    </lineage>
</organism>
<evidence type="ECO:0000259" key="3">
    <source>
        <dbReference type="PROSITE" id="PS51272"/>
    </source>
</evidence>
<dbReference type="InterPro" id="IPR014755">
    <property type="entry name" value="Cu-Rt/internalin_Ig-like"/>
</dbReference>
<dbReference type="Proteomes" id="UP000093309">
    <property type="component" value="Unassembled WGS sequence"/>
</dbReference>
<evidence type="ECO:0000256" key="1">
    <source>
        <dbReference type="ARBA" id="ARBA00022729"/>
    </source>
</evidence>
<protein>
    <recommendedName>
        <fullName evidence="3">SLH domain-containing protein</fullName>
    </recommendedName>
</protein>
<feature type="chain" id="PRO_5008649656" description="SLH domain-containing protein" evidence="2">
    <location>
        <begin position="25"/>
        <end position="1008"/>
    </location>
</feature>
<dbReference type="InterPro" id="IPR001119">
    <property type="entry name" value="SLH_dom"/>
</dbReference>
<dbReference type="STRING" id="512399.A8709_20535"/>
<dbReference type="OrthoDB" id="1706086at2"/>
<gene>
    <name evidence="4" type="ORF">A8709_20535</name>
</gene>
<dbReference type="AlphaFoldDB" id="A0A1C0ZYF6"/>
<dbReference type="InterPro" id="IPR008964">
    <property type="entry name" value="Invasin/intimin_cell_adhesion"/>
</dbReference>
<dbReference type="PROSITE" id="PS51272">
    <property type="entry name" value="SLH"/>
    <property type="match status" value="2"/>
</dbReference>
<dbReference type="Pfam" id="PF00395">
    <property type="entry name" value="SLH"/>
    <property type="match status" value="2"/>
</dbReference>
<dbReference type="RefSeq" id="WP_065854539.1">
    <property type="nucleotide sequence ID" value="NZ_LYPC01000025.1"/>
</dbReference>
<keyword evidence="1 2" id="KW-0732">Signal</keyword>
<evidence type="ECO:0000256" key="2">
    <source>
        <dbReference type="SAM" id="SignalP"/>
    </source>
</evidence>
<feature type="domain" description="SLH" evidence="3">
    <location>
        <begin position="113"/>
        <end position="176"/>
    </location>
</feature>
<proteinExistence type="predicted"/>
<feature type="domain" description="SLH" evidence="3">
    <location>
        <begin position="48"/>
        <end position="111"/>
    </location>
</feature>